<comment type="caution">
    <text evidence="2">The sequence shown here is derived from an EMBL/GenBank/DDBJ whole genome shotgun (WGS) entry which is preliminary data.</text>
</comment>
<evidence type="ECO:0008006" key="4">
    <source>
        <dbReference type="Google" id="ProtNLM"/>
    </source>
</evidence>
<feature type="region of interest" description="Disordered" evidence="1">
    <location>
        <begin position="97"/>
        <end position="133"/>
    </location>
</feature>
<accession>A0A1Y2HQI3</accession>
<dbReference type="InterPro" id="IPR036028">
    <property type="entry name" value="SH3-like_dom_sf"/>
</dbReference>
<dbReference type="CDD" id="cd00174">
    <property type="entry name" value="SH3"/>
    <property type="match status" value="1"/>
</dbReference>
<reference evidence="2 3" key="1">
    <citation type="submission" date="2016-07" db="EMBL/GenBank/DDBJ databases">
        <title>Pervasive Adenine N6-methylation of Active Genes in Fungi.</title>
        <authorList>
            <consortium name="DOE Joint Genome Institute"/>
            <person name="Mondo S.J."/>
            <person name="Dannebaum R.O."/>
            <person name="Kuo R.C."/>
            <person name="Labutti K."/>
            <person name="Haridas S."/>
            <person name="Kuo A."/>
            <person name="Salamov A."/>
            <person name="Ahrendt S.R."/>
            <person name="Lipzen A."/>
            <person name="Sullivan W."/>
            <person name="Andreopoulos W.B."/>
            <person name="Clum A."/>
            <person name="Lindquist E."/>
            <person name="Daum C."/>
            <person name="Ramamoorthy G.K."/>
            <person name="Gryganskyi A."/>
            <person name="Culley D."/>
            <person name="Magnuson J.K."/>
            <person name="James T.Y."/>
            <person name="O'Malley M.A."/>
            <person name="Stajich J.E."/>
            <person name="Spatafora J.W."/>
            <person name="Visel A."/>
            <person name="Grigoriev I.V."/>
        </authorList>
    </citation>
    <scope>NUCLEOTIDE SEQUENCE [LARGE SCALE GENOMIC DNA]</scope>
    <source>
        <strain evidence="2 3">PL171</strain>
    </source>
</reference>
<dbReference type="EMBL" id="MCFL01000015">
    <property type="protein sequence ID" value="ORZ36865.1"/>
    <property type="molecule type" value="Genomic_DNA"/>
</dbReference>
<evidence type="ECO:0000313" key="3">
    <source>
        <dbReference type="Proteomes" id="UP000193411"/>
    </source>
</evidence>
<keyword evidence="3" id="KW-1185">Reference proteome</keyword>
<dbReference type="Gene3D" id="2.30.30.40">
    <property type="entry name" value="SH3 Domains"/>
    <property type="match status" value="1"/>
</dbReference>
<evidence type="ECO:0000256" key="1">
    <source>
        <dbReference type="SAM" id="MobiDB-lite"/>
    </source>
</evidence>
<protein>
    <recommendedName>
        <fullName evidence="4">SH3 domain-containing protein</fullName>
    </recommendedName>
</protein>
<feature type="compositionally biased region" description="Low complexity" evidence="1">
    <location>
        <begin position="110"/>
        <end position="133"/>
    </location>
</feature>
<dbReference type="AlphaFoldDB" id="A0A1Y2HQI3"/>
<evidence type="ECO:0000313" key="2">
    <source>
        <dbReference type="EMBL" id="ORZ36865.1"/>
    </source>
</evidence>
<dbReference type="Proteomes" id="UP000193411">
    <property type="component" value="Unassembled WGS sequence"/>
</dbReference>
<sequence>MESHYHYQHSHYPTIISPNRPRWPAPSSKSSYCPAHLSAHVYPAPTAPPGEAKFTQQVAQAPHFLFTAVAAPPHECTRSRHNAKAVCTLQAESIPIHHQVPPSYRPRPRYPSTSSTSSSGSNSSTYSTSPTHSGYGPTVRLPYYSLVLSQYPAHVAGARIAVGKHVPRTPLELAVSPGDLVHVLSADADGWAVGRIEEMGNACGKFPLWILEPRDDEDVVVKAISADIADATLVSRS</sequence>
<dbReference type="SUPFAM" id="SSF50044">
    <property type="entry name" value="SH3-domain"/>
    <property type="match status" value="1"/>
</dbReference>
<proteinExistence type="predicted"/>
<gene>
    <name evidence="2" type="ORF">BCR44DRAFT_71662</name>
</gene>
<organism evidence="2 3">
    <name type="scientific">Catenaria anguillulae PL171</name>
    <dbReference type="NCBI Taxonomy" id="765915"/>
    <lineage>
        <taxon>Eukaryota</taxon>
        <taxon>Fungi</taxon>
        <taxon>Fungi incertae sedis</taxon>
        <taxon>Blastocladiomycota</taxon>
        <taxon>Blastocladiomycetes</taxon>
        <taxon>Blastocladiales</taxon>
        <taxon>Catenariaceae</taxon>
        <taxon>Catenaria</taxon>
    </lineage>
</organism>
<name>A0A1Y2HQI3_9FUNG</name>
<dbReference type="OrthoDB" id="5340910at2759"/>